<evidence type="ECO:0000313" key="2">
    <source>
        <dbReference type="Proteomes" id="UP000784294"/>
    </source>
</evidence>
<name>A0A448X934_9PLAT</name>
<accession>A0A448X934</accession>
<dbReference type="InterPro" id="IPR015943">
    <property type="entry name" value="WD40/YVTN_repeat-like_dom_sf"/>
</dbReference>
<organism evidence="1 2">
    <name type="scientific">Protopolystoma xenopodis</name>
    <dbReference type="NCBI Taxonomy" id="117903"/>
    <lineage>
        <taxon>Eukaryota</taxon>
        <taxon>Metazoa</taxon>
        <taxon>Spiralia</taxon>
        <taxon>Lophotrochozoa</taxon>
        <taxon>Platyhelminthes</taxon>
        <taxon>Monogenea</taxon>
        <taxon>Polyopisthocotylea</taxon>
        <taxon>Polystomatidea</taxon>
        <taxon>Polystomatidae</taxon>
        <taxon>Protopolystoma</taxon>
    </lineage>
</organism>
<dbReference type="Gene3D" id="2.130.10.10">
    <property type="entry name" value="YVTN repeat-like/Quinoprotein amine dehydrogenase"/>
    <property type="match status" value="1"/>
</dbReference>
<comment type="caution">
    <text evidence="1">The sequence shown here is derived from an EMBL/GenBank/DDBJ whole genome shotgun (WGS) entry which is preliminary data.</text>
</comment>
<sequence>MDHIYYLRGYTSIFYRQRNLSHEVACIDLTPFDEARAMAAVRSTCVNTTASTNTSLPYLCTAQFCSLSPTSASTSTTALDPASTVNPSVSQEPRLAAIGLWLGGGLVLLRLPSLDLLHEEPLPETTASAGTALLPRSILIAQLEETAHLFAAMGDGTLYYYTIDVTLPG</sequence>
<dbReference type="Proteomes" id="UP000784294">
    <property type="component" value="Unassembled WGS sequence"/>
</dbReference>
<keyword evidence="2" id="KW-1185">Reference proteome</keyword>
<evidence type="ECO:0000313" key="1">
    <source>
        <dbReference type="EMBL" id="VEL31181.1"/>
    </source>
</evidence>
<reference evidence="1" key="1">
    <citation type="submission" date="2018-11" db="EMBL/GenBank/DDBJ databases">
        <authorList>
            <consortium name="Pathogen Informatics"/>
        </authorList>
    </citation>
    <scope>NUCLEOTIDE SEQUENCE</scope>
</reference>
<proteinExistence type="predicted"/>
<dbReference type="EMBL" id="CAAALY010119488">
    <property type="protein sequence ID" value="VEL31181.1"/>
    <property type="molecule type" value="Genomic_DNA"/>
</dbReference>
<dbReference type="AlphaFoldDB" id="A0A448X934"/>
<protein>
    <submittedName>
        <fullName evidence="1">Uncharacterized protein</fullName>
    </submittedName>
</protein>
<dbReference type="OrthoDB" id="433457at2759"/>
<gene>
    <name evidence="1" type="ORF">PXEA_LOCUS24621</name>
</gene>